<dbReference type="GO" id="GO:0035269">
    <property type="term" value="P:protein O-linked glycosylation via mannose"/>
    <property type="evidence" value="ECO:0007669"/>
    <property type="project" value="TreeGrafter"/>
</dbReference>
<evidence type="ECO:0000256" key="7">
    <source>
        <dbReference type="SAM" id="MobiDB-lite"/>
    </source>
</evidence>
<evidence type="ECO:0000256" key="8">
    <source>
        <dbReference type="SAM" id="Phobius"/>
    </source>
</evidence>
<protein>
    <submittedName>
        <fullName evidence="9">Glycosyltransferase family 8 protein</fullName>
    </submittedName>
</protein>
<keyword evidence="9" id="KW-0808">Transferase</keyword>
<gene>
    <name evidence="9" type="ORF">MVEN_02081300</name>
</gene>
<organism evidence="9 10">
    <name type="scientific">Mycena venus</name>
    <dbReference type="NCBI Taxonomy" id="2733690"/>
    <lineage>
        <taxon>Eukaryota</taxon>
        <taxon>Fungi</taxon>
        <taxon>Dikarya</taxon>
        <taxon>Basidiomycota</taxon>
        <taxon>Agaricomycotina</taxon>
        <taxon>Agaricomycetes</taxon>
        <taxon>Agaricomycetidae</taxon>
        <taxon>Agaricales</taxon>
        <taxon>Marasmiineae</taxon>
        <taxon>Mycenaceae</taxon>
        <taxon>Mycena</taxon>
    </lineage>
</organism>
<evidence type="ECO:0000256" key="5">
    <source>
        <dbReference type="ARBA" id="ARBA00023136"/>
    </source>
</evidence>
<keyword evidence="5 8" id="KW-0472">Membrane</keyword>
<keyword evidence="10" id="KW-1185">Reference proteome</keyword>
<keyword evidence="4 8" id="KW-1133">Transmembrane helix</keyword>
<dbReference type="Gene3D" id="3.90.550.10">
    <property type="entry name" value="Spore Coat Polysaccharide Biosynthesis Protein SpsA, Chain A"/>
    <property type="match status" value="1"/>
</dbReference>
<feature type="transmembrane region" description="Helical" evidence="8">
    <location>
        <begin position="51"/>
        <end position="67"/>
    </location>
</feature>
<feature type="region of interest" description="Disordered" evidence="7">
    <location>
        <begin position="1"/>
        <end position="32"/>
    </location>
</feature>
<evidence type="ECO:0000256" key="1">
    <source>
        <dbReference type="ARBA" id="ARBA00004606"/>
    </source>
</evidence>
<evidence type="ECO:0000313" key="9">
    <source>
        <dbReference type="EMBL" id="KAF7338551.1"/>
    </source>
</evidence>
<comment type="subcellular location">
    <subcellularLocation>
        <location evidence="1">Membrane</location>
        <topology evidence="1">Single-pass type II membrane protein</topology>
    </subcellularLocation>
</comment>
<dbReference type="EMBL" id="JACAZI010000021">
    <property type="protein sequence ID" value="KAF7338551.1"/>
    <property type="molecule type" value="Genomic_DNA"/>
</dbReference>
<comment type="caution">
    <text evidence="9">The sequence shown here is derived from an EMBL/GenBank/DDBJ whole genome shotgun (WGS) entry which is preliminary data.</text>
</comment>
<evidence type="ECO:0000256" key="2">
    <source>
        <dbReference type="ARBA" id="ARBA00022692"/>
    </source>
</evidence>
<keyword evidence="6" id="KW-0325">Glycoprotein</keyword>
<dbReference type="SUPFAM" id="SSF53448">
    <property type="entry name" value="Nucleotide-diphospho-sugar transferases"/>
    <property type="match status" value="1"/>
</dbReference>
<dbReference type="GO" id="GO:0016020">
    <property type="term" value="C:membrane"/>
    <property type="evidence" value="ECO:0007669"/>
    <property type="project" value="UniProtKB-SubCell"/>
</dbReference>
<reference evidence="9" key="1">
    <citation type="submission" date="2020-05" db="EMBL/GenBank/DDBJ databases">
        <title>Mycena genomes resolve the evolution of fungal bioluminescence.</title>
        <authorList>
            <person name="Tsai I.J."/>
        </authorList>
    </citation>
    <scope>NUCLEOTIDE SEQUENCE</scope>
    <source>
        <strain evidence="9">CCC161011</strain>
    </source>
</reference>
<dbReference type="OrthoDB" id="411524at2759"/>
<evidence type="ECO:0000256" key="6">
    <source>
        <dbReference type="ARBA" id="ARBA00023180"/>
    </source>
</evidence>
<evidence type="ECO:0000313" key="10">
    <source>
        <dbReference type="Proteomes" id="UP000620124"/>
    </source>
</evidence>
<name>A0A8H6XDI5_9AGAR</name>
<dbReference type="PANTHER" id="PTHR12270">
    <property type="entry name" value="GLYCOSYLTRANSFERASE-RELATED"/>
    <property type="match status" value="1"/>
</dbReference>
<sequence>MDNHAGSTRLPDVSSPLARLLESPHSSTPSRAFSIHADGQGLRGLARNRRFVVLGATALSIALFLVLRDLAAFSTYPEAWELAPPPSSQPLVAVEATTRTVVATVTRTLTTTLSGPTVTTTFSAPAVTETVVTEVAPRVEPVAFVLIAWSEDAAAEAALLIKSILIYNSSPSEFHIICDDPAEKFLRARFALVKRPQYPLTVRFYQPSWQSMVDRIDREGSIFTDHSAGVPGLMKLFIHEILPASVKKVIFVDTDSLLIADASLMWRIWDDAKPSTAFIMASHSDQDAEEWHHASRICSCVMMLNLEKFRELRLMDSSIYRNDTSGRFPTALAPSAFRAMYGEPTGENGRYDNVRLGDQGYWWAIVDHNRDRFEHLSFDFEVTSCLLESYMTGLGEEMTPEEVELSHQIYIANTPQEGIPVLPKLLHFNCLHGIPRYMDWPGWKDPENYLNFRWGAAVTYHVGFKWIWLNKGKGENVPDMTTTSVVFADELYAQAQHHTT</sequence>
<evidence type="ECO:0000256" key="3">
    <source>
        <dbReference type="ARBA" id="ARBA00022968"/>
    </source>
</evidence>
<dbReference type="Proteomes" id="UP000620124">
    <property type="component" value="Unassembled WGS sequence"/>
</dbReference>
<accession>A0A8H6XDI5</accession>
<dbReference type="GO" id="GO:0015020">
    <property type="term" value="F:glucuronosyltransferase activity"/>
    <property type="evidence" value="ECO:0007669"/>
    <property type="project" value="TreeGrafter"/>
</dbReference>
<proteinExistence type="predicted"/>
<evidence type="ECO:0000256" key="4">
    <source>
        <dbReference type="ARBA" id="ARBA00022989"/>
    </source>
</evidence>
<dbReference type="GO" id="GO:0042285">
    <property type="term" value="F:xylosyltransferase activity"/>
    <property type="evidence" value="ECO:0007669"/>
    <property type="project" value="TreeGrafter"/>
</dbReference>
<keyword evidence="3" id="KW-0735">Signal-anchor</keyword>
<dbReference type="InterPro" id="IPR029044">
    <property type="entry name" value="Nucleotide-diphossugar_trans"/>
</dbReference>
<dbReference type="AlphaFoldDB" id="A0A8H6XDI5"/>
<dbReference type="InterPro" id="IPR051292">
    <property type="entry name" value="Xyl/GlcA_transferase"/>
</dbReference>
<keyword evidence="2 8" id="KW-0812">Transmembrane</keyword>
<dbReference type="PANTHER" id="PTHR12270:SF25">
    <property type="entry name" value="GLYCOSYLTRANSFERASE-LIKE PROTEIN LARGE"/>
    <property type="match status" value="1"/>
</dbReference>